<dbReference type="PANTHER" id="PTHR10543:SF24">
    <property type="entry name" value="CAROTENOID ISOMEROOXYGENASE"/>
    <property type="match status" value="1"/>
</dbReference>
<comment type="caution">
    <text evidence="6">The sequence shown here is derived from an EMBL/GenBank/DDBJ whole genome shotgun (WGS) entry which is preliminary data.</text>
</comment>
<dbReference type="GO" id="GO:0042574">
    <property type="term" value="P:retinal metabolic process"/>
    <property type="evidence" value="ECO:0007669"/>
    <property type="project" value="TreeGrafter"/>
</dbReference>
<comment type="cofactor">
    <cofactor evidence="5">
        <name>Fe(2+)</name>
        <dbReference type="ChEBI" id="CHEBI:29033"/>
    </cofactor>
    <text evidence="5">Binds 1 Fe(2+) ion per subunit.</text>
</comment>
<evidence type="ECO:0000313" key="7">
    <source>
        <dbReference type="Proteomes" id="UP000678393"/>
    </source>
</evidence>
<evidence type="ECO:0000313" key="6">
    <source>
        <dbReference type="EMBL" id="CAG5131108.1"/>
    </source>
</evidence>
<comment type="similarity">
    <text evidence="1">Belongs to the carotenoid oxygenase family.</text>
</comment>
<dbReference type="GO" id="GO:0003834">
    <property type="term" value="F:beta-carotene 15,15'-dioxygenase activity"/>
    <property type="evidence" value="ECO:0007669"/>
    <property type="project" value="TreeGrafter"/>
</dbReference>
<feature type="binding site" evidence="5">
    <location>
        <position position="511"/>
    </location>
    <ligand>
        <name>Fe cation</name>
        <dbReference type="ChEBI" id="CHEBI:24875"/>
        <note>catalytic</note>
    </ligand>
</feature>
<keyword evidence="4 5" id="KW-0408">Iron</keyword>
<evidence type="ECO:0000256" key="1">
    <source>
        <dbReference type="ARBA" id="ARBA00006787"/>
    </source>
</evidence>
<dbReference type="GO" id="GO:0016121">
    <property type="term" value="P:carotene catabolic process"/>
    <property type="evidence" value="ECO:0007669"/>
    <property type="project" value="TreeGrafter"/>
</dbReference>
<dbReference type="Pfam" id="PF03055">
    <property type="entry name" value="RPE65"/>
    <property type="match status" value="1"/>
</dbReference>
<evidence type="ECO:0000256" key="4">
    <source>
        <dbReference type="ARBA" id="ARBA00023004"/>
    </source>
</evidence>
<evidence type="ECO:0000256" key="3">
    <source>
        <dbReference type="ARBA" id="ARBA00023002"/>
    </source>
</evidence>
<sequence>MESVPGRTPQWASVSVASANTQGQLDTELVGTIPPWLNGCLYRNGAGVYKVKDTDIKHFFDGFSVIHKFTISDGKITYSSSLLDTCTLADALGIKRIIPTARGLASLDDPCKSIFKGHFAMFPPERTDNTNVNIVQFADSLYALTETPTVNQIHPDKLNRLALIDLTQVVAIHTGTAHPHFGSNGDMFSYGTNFDYRRAYNIVKIPRPPLLTAEILASISSRWPTNISYNHSFGMSENYFVILDQPVTFNTTKFDLTRSDIQGMAETLALRHGEPLQFHIIDRRNNKRLRTIYETDSSFVFHFVNCYEEEDYLIVDVIIYHDISAILRLYVDSLKKTNFQIPDAGSFARFVLPLNADNVPCDVNLVSLLGSKATAIKDFDATNTIIVTPDFLLPDKINMELPRINYDFCAGRRHRYVYGNAIFSSYYRLVKLDVQEKTVKEWRLTQYYYPGEPIFVASPDAKEEDDGIILSPVLCETLDERSFLLILDARSFTEIARAYIPENVQMSMTFHGTYTKQTQVNGDSAAVSIHL</sequence>
<feature type="binding site" evidence="5">
    <location>
        <position position="231"/>
    </location>
    <ligand>
        <name>Fe cation</name>
        <dbReference type="ChEBI" id="CHEBI:24875"/>
        <note>catalytic</note>
    </ligand>
</feature>
<reference evidence="6" key="1">
    <citation type="submission" date="2021-04" db="EMBL/GenBank/DDBJ databases">
        <authorList>
            <consortium name="Molecular Ecology Group"/>
        </authorList>
    </citation>
    <scope>NUCLEOTIDE SEQUENCE</scope>
</reference>
<dbReference type="OrthoDB" id="407010at2759"/>
<protein>
    <submittedName>
        <fullName evidence="6">Uncharacterized protein</fullName>
    </submittedName>
</protein>
<dbReference type="EMBL" id="CAJHNH020004469">
    <property type="protein sequence ID" value="CAG5131108.1"/>
    <property type="molecule type" value="Genomic_DNA"/>
</dbReference>
<evidence type="ECO:0000256" key="2">
    <source>
        <dbReference type="ARBA" id="ARBA00022723"/>
    </source>
</evidence>
<name>A0A8S3ZSZ9_9EUPU</name>
<dbReference type="GO" id="GO:0046872">
    <property type="term" value="F:metal ion binding"/>
    <property type="evidence" value="ECO:0007669"/>
    <property type="project" value="UniProtKB-KW"/>
</dbReference>
<dbReference type="AlphaFoldDB" id="A0A8S3ZSZ9"/>
<keyword evidence="3" id="KW-0560">Oxidoreductase</keyword>
<dbReference type="GO" id="GO:0010436">
    <property type="term" value="F:carotenoid dioxygenase activity"/>
    <property type="evidence" value="ECO:0007669"/>
    <property type="project" value="TreeGrafter"/>
</dbReference>
<organism evidence="6 7">
    <name type="scientific">Candidula unifasciata</name>
    <dbReference type="NCBI Taxonomy" id="100452"/>
    <lineage>
        <taxon>Eukaryota</taxon>
        <taxon>Metazoa</taxon>
        <taxon>Spiralia</taxon>
        <taxon>Lophotrochozoa</taxon>
        <taxon>Mollusca</taxon>
        <taxon>Gastropoda</taxon>
        <taxon>Heterobranchia</taxon>
        <taxon>Euthyneura</taxon>
        <taxon>Panpulmonata</taxon>
        <taxon>Eupulmonata</taxon>
        <taxon>Stylommatophora</taxon>
        <taxon>Helicina</taxon>
        <taxon>Helicoidea</taxon>
        <taxon>Geomitridae</taxon>
        <taxon>Candidula</taxon>
    </lineage>
</organism>
<feature type="binding site" evidence="5">
    <location>
        <position position="302"/>
    </location>
    <ligand>
        <name>Fe cation</name>
        <dbReference type="ChEBI" id="CHEBI:24875"/>
        <note>catalytic</note>
    </ligand>
</feature>
<keyword evidence="7" id="KW-1185">Reference proteome</keyword>
<feature type="binding site" evidence="5">
    <location>
        <position position="178"/>
    </location>
    <ligand>
        <name>Fe cation</name>
        <dbReference type="ChEBI" id="CHEBI:24875"/>
        <note>catalytic</note>
    </ligand>
</feature>
<dbReference type="InterPro" id="IPR004294">
    <property type="entry name" value="Carotenoid_Oase"/>
</dbReference>
<dbReference type="Proteomes" id="UP000678393">
    <property type="component" value="Unassembled WGS sequence"/>
</dbReference>
<keyword evidence="2 5" id="KW-0479">Metal-binding</keyword>
<accession>A0A8S3ZSZ9</accession>
<dbReference type="PANTHER" id="PTHR10543">
    <property type="entry name" value="BETA-CAROTENE DIOXYGENASE"/>
    <property type="match status" value="1"/>
</dbReference>
<proteinExistence type="inferred from homology"/>
<gene>
    <name evidence="6" type="ORF">CUNI_LOCUS16666</name>
</gene>
<evidence type="ECO:0000256" key="5">
    <source>
        <dbReference type="PIRSR" id="PIRSR604294-1"/>
    </source>
</evidence>